<dbReference type="AlphaFoldDB" id="A0A0F7XS94"/>
<evidence type="ECO:0000313" key="2">
    <source>
        <dbReference type="EMBL" id="CRI37610.1"/>
    </source>
</evidence>
<evidence type="ECO:0000313" key="7">
    <source>
        <dbReference type="EMBL" id="CRI46600.1"/>
    </source>
</evidence>
<dbReference type="EMBL" id="LN847222">
    <property type="protein sequence ID" value="CRI45469.1"/>
    <property type="molecule type" value="Genomic_DNA"/>
</dbReference>
<reference evidence="11" key="1">
    <citation type="submission" date="2015-05" db="EMBL/GenBank/DDBJ databases">
        <authorList>
            <person name="Rattei Thomas"/>
        </authorList>
    </citation>
    <scope>NUCLEOTIDE SEQUENCE</scope>
    <source>
        <strain evidence="2">CV15</strain>
        <strain evidence="3">CWL029c</strain>
        <strain evidence="4">GiD</strain>
        <strain evidence="5">H12</strain>
        <strain evidence="6">MUL2216</strain>
        <strain evidence="7">Panola</strain>
        <strain evidence="9">PB1</strain>
        <strain evidence="8">U1271</strain>
        <strain evidence="10">UZG1</strain>
        <strain evidence="11">Wien2</strain>
        <strain evidence="12">YK41</strain>
    </source>
</reference>
<evidence type="ECO:0000313" key="12">
    <source>
        <dbReference type="EMBL" id="CRI72641.1"/>
    </source>
</evidence>
<evidence type="ECO:0000313" key="8">
    <source>
        <dbReference type="EMBL" id="CRI48896.1"/>
    </source>
</evidence>
<evidence type="ECO:0000313" key="3">
    <source>
        <dbReference type="EMBL" id="CRI39875.1"/>
    </source>
</evidence>
<organism evidence="11">
    <name type="scientific">Chlamydia pneumoniae</name>
    <name type="common">Chlamydophila pneumoniae</name>
    <dbReference type="NCBI Taxonomy" id="83558"/>
    <lineage>
        <taxon>Bacteria</taxon>
        <taxon>Pseudomonadati</taxon>
        <taxon>Chlamydiota</taxon>
        <taxon>Chlamydiia</taxon>
        <taxon>Chlamydiales</taxon>
        <taxon>Chlamydiaceae</taxon>
        <taxon>Chlamydia/Chlamydophila group</taxon>
        <taxon>Chlamydia</taxon>
    </lineage>
</organism>
<dbReference type="EMBL" id="LN847248">
    <property type="protein sequence ID" value="CRI52281.1"/>
    <property type="molecule type" value="Genomic_DNA"/>
</dbReference>
<dbReference type="EMBL" id="LN846997">
    <property type="protein sequence ID" value="CRI37610.1"/>
    <property type="molecule type" value="Genomic_DNA"/>
</dbReference>
<dbReference type="PATRIC" id="fig|83558.13.peg.7"/>
<dbReference type="EMBL" id="LN847008">
    <property type="protein sequence ID" value="CRI41005.1"/>
    <property type="molecule type" value="Genomic_DNA"/>
</dbReference>
<dbReference type="EMBL" id="LN847229">
    <property type="protein sequence ID" value="CRI46600.1"/>
    <property type="molecule type" value="Genomic_DNA"/>
</dbReference>
<dbReference type="EMBL" id="LN847239">
    <property type="protein sequence ID" value="CRI49933.1"/>
    <property type="molecule type" value="Genomic_DNA"/>
</dbReference>
<feature type="region of interest" description="Disordered" evidence="1">
    <location>
        <begin position="29"/>
        <end position="49"/>
    </location>
</feature>
<proteinExistence type="predicted"/>
<dbReference type="EMBL" id="LN849011">
    <property type="protein sequence ID" value="CRI72641.1"/>
    <property type="molecule type" value="Genomic_DNA"/>
</dbReference>
<evidence type="ECO:0000313" key="5">
    <source>
        <dbReference type="EMBL" id="CRI43227.1"/>
    </source>
</evidence>
<evidence type="ECO:0000313" key="4">
    <source>
        <dbReference type="EMBL" id="CRI41005.1"/>
    </source>
</evidence>
<gene>
    <name evidence="2" type="ORF">BN1224_CV15_A_00060</name>
    <name evidence="4" type="ORF">BN1224_GiD_A_00060</name>
    <name evidence="5" type="ORF">BN1224_H12_AA_00060</name>
    <name evidence="6" type="ORF">BN1224_MUL2216_A_00060</name>
    <name evidence="7" type="ORF">BN1224_Panola_A_00060</name>
    <name evidence="9" type="ORF">BN1224_PB1_A_00060</name>
    <name evidence="8" type="ORF">BN1224_U1271_A_00060</name>
    <name evidence="10" type="ORF">BN1224_UZG1_A_00060</name>
    <name evidence="11" type="ORF">BN1224_Wien2_A_00060</name>
    <name evidence="12" type="ORF">BN1224_YK41_AB_00050</name>
    <name evidence="3" type="ORF">CWL029c_A_00060</name>
</gene>
<name>A0A0F7XS94_CHLPN</name>
<evidence type="ECO:0000313" key="10">
    <source>
        <dbReference type="EMBL" id="CRI51151.1"/>
    </source>
</evidence>
<accession>A0A0F7XS94</accession>
<evidence type="ECO:0000313" key="6">
    <source>
        <dbReference type="EMBL" id="CRI45469.1"/>
    </source>
</evidence>
<dbReference type="EMBL" id="LN847245">
    <property type="protein sequence ID" value="CRI51151.1"/>
    <property type="molecule type" value="Genomic_DNA"/>
</dbReference>
<dbReference type="EMBL" id="LN847242">
    <property type="protein sequence ID" value="CRI48896.1"/>
    <property type="molecule type" value="Genomic_DNA"/>
</dbReference>
<dbReference type="EMBL" id="LN847092">
    <property type="protein sequence ID" value="CRI43227.1"/>
    <property type="molecule type" value="Genomic_DNA"/>
</dbReference>
<dbReference type="EMBL" id="LN847001">
    <property type="protein sequence ID" value="CRI39875.1"/>
    <property type="molecule type" value="Genomic_DNA"/>
</dbReference>
<evidence type="ECO:0000256" key="1">
    <source>
        <dbReference type="SAM" id="MobiDB-lite"/>
    </source>
</evidence>
<sequence length="49" mass="5531">MSGFKKEVNVSKKLDFSLDFYLEAVAGTSSKRSPREAIRMARLTRSPKP</sequence>
<evidence type="ECO:0000313" key="9">
    <source>
        <dbReference type="EMBL" id="CRI49933.1"/>
    </source>
</evidence>
<evidence type="ECO:0000313" key="11">
    <source>
        <dbReference type="EMBL" id="CRI52281.1"/>
    </source>
</evidence>
<protein>
    <submittedName>
        <fullName evidence="11">Uncharacterized protein</fullName>
    </submittedName>
</protein>